<feature type="transmembrane region" description="Helical" evidence="9">
    <location>
        <begin position="344"/>
        <end position="362"/>
    </location>
</feature>
<evidence type="ECO:0000256" key="5">
    <source>
        <dbReference type="ARBA" id="ARBA00022741"/>
    </source>
</evidence>
<evidence type="ECO:0000259" key="11">
    <source>
        <dbReference type="PROSITE" id="PS50929"/>
    </source>
</evidence>
<keyword evidence="8 9" id="KW-0472">Membrane</keyword>
<dbReference type="Gene3D" id="1.20.1560.10">
    <property type="entry name" value="ABC transporter type 1, transmembrane domain"/>
    <property type="match status" value="2"/>
</dbReference>
<gene>
    <name evidence="12" type="ORF">SteCoe_15916</name>
</gene>
<feature type="transmembrane region" description="Helical" evidence="9">
    <location>
        <begin position="308"/>
        <end position="332"/>
    </location>
</feature>
<dbReference type="InterPro" id="IPR027417">
    <property type="entry name" value="P-loop_NTPase"/>
</dbReference>
<dbReference type="SUPFAM" id="SSF52540">
    <property type="entry name" value="P-loop containing nucleoside triphosphate hydrolases"/>
    <property type="match status" value="2"/>
</dbReference>
<dbReference type="CDD" id="cd18580">
    <property type="entry name" value="ABC_6TM_ABCC_D2"/>
    <property type="match status" value="1"/>
</dbReference>
<comment type="similarity">
    <text evidence="2">Belongs to the ABC transporter superfamily. ABCC family. Conjugate transporter (TC 3.A.1.208) subfamily.</text>
</comment>
<evidence type="ECO:0000256" key="7">
    <source>
        <dbReference type="ARBA" id="ARBA00022989"/>
    </source>
</evidence>
<feature type="domain" description="ABC transporter" evidence="10">
    <location>
        <begin position="407"/>
        <end position="637"/>
    </location>
</feature>
<keyword evidence="3" id="KW-0813">Transport</keyword>
<dbReference type="PANTHER" id="PTHR24223">
    <property type="entry name" value="ATP-BINDING CASSETTE SUB-FAMILY C"/>
    <property type="match status" value="1"/>
</dbReference>
<dbReference type="InterPro" id="IPR011527">
    <property type="entry name" value="ABC1_TM_dom"/>
</dbReference>
<dbReference type="GO" id="GO:0016020">
    <property type="term" value="C:membrane"/>
    <property type="evidence" value="ECO:0007669"/>
    <property type="project" value="UniProtKB-SubCell"/>
</dbReference>
<dbReference type="GO" id="GO:0140359">
    <property type="term" value="F:ABC-type transporter activity"/>
    <property type="evidence" value="ECO:0007669"/>
    <property type="project" value="InterPro"/>
</dbReference>
<dbReference type="FunFam" id="3.40.50.300:FF:000163">
    <property type="entry name" value="Multidrug resistance-associated protein member 4"/>
    <property type="match status" value="1"/>
</dbReference>
<dbReference type="CDD" id="cd03244">
    <property type="entry name" value="ABCC_MRP_domain2"/>
    <property type="match status" value="1"/>
</dbReference>
<feature type="transmembrane region" description="Helical" evidence="9">
    <location>
        <begin position="128"/>
        <end position="150"/>
    </location>
</feature>
<dbReference type="InterPro" id="IPR036640">
    <property type="entry name" value="ABC1_TM_sf"/>
</dbReference>
<dbReference type="GO" id="GO:0016887">
    <property type="term" value="F:ATP hydrolysis activity"/>
    <property type="evidence" value="ECO:0007669"/>
    <property type="project" value="InterPro"/>
</dbReference>
<dbReference type="AlphaFoldDB" id="A0A1R2C2J5"/>
<feature type="domain" description="ABC transporter" evidence="10">
    <location>
        <begin position="995"/>
        <end position="1228"/>
    </location>
</feature>
<feature type="domain" description="ABC transmembrane type-1" evidence="11">
    <location>
        <begin position="689"/>
        <end position="962"/>
    </location>
</feature>
<feature type="transmembrane region" description="Helical" evidence="9">
    <location>
        <begin position="807"/>
        <end position="836"/>
    </location>
</feature>
<evidence type="ECO:0000256" key="9">
    <source>
        <dbReference type="SAM" id="Phobius"/>
    </source>
</evidence>
<evidence type="ECO:0000259" key="10">
    <source>
        <dbReference type="PROSITE" id="PS50893"/>
    </source>
</evidence>
<evidence type="ECO:0000256" key="4">
    <source>
        <dbReference type="ARBA" id="ARBA00022692"/>
    </source>
</evidence>
<keyword evidence="13" id="KW-1185">Reference proteome</keyword>
<proteinExistence type="inferred from homology"/>
<dbReference type="Gene3D" id="3.40.50.300">
    <property type="entry name" value="P-loop containing nucleotide triphosphate hydrolases"/>
    <property type="match status" value="2"/>
</dbReference>
<evidence type="ECO:0000313" key="13">
    <source>
        <dbReference type="Proteomes" id="UP000187209"/>
    </source>
</evidence>
<accession>A0A1R2C2J5</accession>
<dbReference type="InterPro" id="IPR017871">
    <property type="entry name" value="ABC_transporter-like_CS"/>
</dbReference>
<dbReference type="OrthoDB" id="4865934at2759"/>
<evidence type="ECO:0000256" key="8">
    <source>
        <dbReference type="ARBA" id="ARBA00023136"/>
    </source>
</evidence>
<feature type="transmembrane region" description="Helical" evidence="9">
    <location>
        <begin position="720"/>
        <end position="742"/>
    </location>
</feature>
<feature type="transmembrane region" description="Helical" evidence="9">
    <location>
        <begin position="686"/>
        <end position="708"/>
    </location>
</feature>
<dbReference type="InterPro" id="IPR003439">
    <property type="entry name" value="ABC_transporter-like_ATP-bd"/>
</dbReference>
<reference evidence="12 13" key="1">
    <citation type="submission" date="2016-11" db="EMBL/GenBank/DDBJ databases">
        <title>The macronuclear genome of Stentor coeruleus: a giant cell with tiny introns.</title>
        <authorList>
            <person name="Slabodnick M."/>
            <person name="Ruby J.G."/>
            <person name="Reiff S.B."/>
            <person name="Swart E.C."/>
            <person name="Gosai S."/>
            <person name="Prabakaran S."/>
            <person name="Witkowska E."/>
            <person name="Larue G.E."/>
            <person name="Fisher S."/>
            <person name="Freeman R.M."/>
            <person name="Gunawardena J."/>
            <person name="Chu W."/>
            <person name="Stover N.A."/>
            <person name="Gregory B.D."/>
            <person name="Nowacki M."/>
            <person name="Derisi J."/>
            <person name="Roy S.W."/>
            <person name="Marshall W.F."/>
            <person name="Sood P."/>
        </authorList>
    </citation>
    <scope>NUCLEOTIDE SEQUENCE [LARGE SCALE GENOMIC DNA]</scope>
    <source>
        <strain evidence="12">WM001</strain>
    </source>
</reference>
<comment type="subcellular location">
    <subcellularLocation>
        <location evidence="1">Membrane</location>
        <topology evidence="1">Multi-pass membrane protein</topology>
    </subcellularLocation>
</comment>
<dbReference type="PROSITE" id="PS50929">
    <property type="entry name" value="ABC_TM1F"/>
    <property type="match status" value="2"/>
</dbReference>
<feature type="domain" description="ABC transmembrane type-1" evidence="11">
    <location>
        <begin position="104"/>
        <end position="361"/>
    </location>
</feature>
<sequence>MSDPMQELIQISESYDDSNILKDLFMIWIRPIIRYYKKNHPCFANILPLPKRLNFKKNADLLENYWIQETKNQKPNFKRALRKTIGKDIAKVFIADIISYDSLLLQALLMNQIIKFLEDPNYPINEGYLLIVLFLITTFLLSIVMNLTIFRLSTITTTVKGLISSLLYKKILKIHFSSISNQDCTSKILSIISSDLELLDSSYQIMYLCSFPIFIIGSFIIMGTFFKLSGVLGLLFTIIQVPLVYLLSKPVENYREKVASINDNRVKLIKMLIEGIRVVKVYGWEYPQLAKIFEQRKQQNTQIFRKNIYLSFVSGIGQSGFAIILLITFGSVVWYGGKLEAGEVFAGTTVLFLAFIQLNYILPDGLVQLFITIATFNRIQEALLIPESNKQIDFSDQSVLAYNACFSWTKNVEKINSPCSESQHINSTENSGIPLKINFTLGNELLIVTGKLGCGKTTFIYALLGELELIEGSLELPKKISYSSDTPWLIADSVRENIIMGESLDKQRYSKVLEICCLNNDIEKFKNNDLSIIGDQGVTLSGGQKARIALARALYKDSDIYLLDDPLSALDAKTGKIIIEGIKQNFSDKVVIMTGSQAFIFQHVDKILSLNHGNQIFFGTYSQYLIFYKLEKFESIKQNEENREKDVGDDIDEEKEDTDIEKADSGFSFKVFYEFLKMGVDSHWKILSILSLFLIVSGLNTGTLWWIAYWVDAEDQTDSIYINIFIVFIVSLFVFTVIRNLLFSYAYLKTTESIHNNSLYSLSYVPISFYDLNPPGKILNRFTRDIIVVDEILFSTFPILIDHTLEIVKIAISICIIVYYNIAVIVFICFVQYFIIKSLAKLTKQLRAIDLSSKSSVINIFNSTVNGVITIRAHDLQKKFIKDADKAIETNMKAFFTYNSVLAMFRTYTEFSSVLLNTISIIILVILRGNISGTLAALSLTFNVSMVGEVNMWAKFLIELNNIMSSPQRLLEYLKMSREGVLQRPTSFEILQGNIKFEQVCLRYRQDFPLALNNFSLIIPGGSKYGIMGRTGAGKSSILVALLRIVVPESGKILIDGKDYMDLGLHDLRTQISIIPQQPILFYTSIRKNIDPFTEHSDWVINEILSNIGLESIMYRFSKGLDSVYGEDAFFSAGEKQLISLARALIKDTKILVVDEATANVDKETEKIIQHSIKHKTSGRTVIIIAHRITTIRECDKIIIVKDGDCLECGTHLELSMNSQYYKEILEQTED</sequence>
<comment type="caution">
    <text evidence="12">The sequence shown here is derived from an EMBL/GenBank/DDBJ whole genome shotgun (WGS) entry which is preliminary data.</text>
</comment>
<name>A0A1R2C2J5_9CILI</name>
<evidence type="ECO:0000256" key="6">
    <source>
        <dbReference type="ARBA" id="ARBA00022840"/>
    </source>
</evidence>
<keyword evidence="7 9" id="KW-1133">Transmembrane helix</keyword>
<dbReference type="InterPro" id="IPR044746">
    <property type="entry name" value="ABCC_6TM_D1"/>
</dbReference>
<dbReference type="SMART" id="SM00382">
    <property type="entry name" value="AAA"/>
    <property type="match status" value="2"/>
</dbReference>
<feature type="transmembrane region" description="Helical" evidence="9">
    <location>
        <begin position="205"/>
        <end position="222"/>
    </location>
</feature>
<keyword evidence="6" id="KW-0067">ATP-binding</keyword>
<dbReference type="Pfam" id="PF00664">
    <property type="entry name" value="ABC_membrane"/>
    <property type="match status" value="2"/>
</dbReference>
<dbReference type="Proteomes" id="UP000187209">
    <property type="component" value="Unassembled WGS sequence"/>
</dbReference>
<evidence type="ECO:0000256" key="3">
    <source>
        <dbReference type="ARBA" id="ARBA00022448"/>
    </source>
</evidence>
<dbReference type="CDD" id="cd18579">
    <property type="entry name" value="ABC_6TM_ABCC_D1"/>
    <property type="match status" value="1"/>
</dbReference>
<keyword evidence="5" id="KW-0547">Nucleotide-binding</keyword>
<dbReference type="Pfam" id="PF00005">
    <property type="entry name" value="ABC_tran"/>
    <property type="match status" value="2"/>
</dbReference>
<dbReference type="InterPro" id="IPR003593">
    <property type="entry name" value="AAA+_ATPase"/>
</dbReference>
<dbReference type="PANTHER" id="PTHR24223:SF456">
    <property type="entry name" value="MULTIDRUG RESISTANCE-ASSOCIATED PROTEIN LETHAL(2)03659"/>
    <property type="match status" value="1"/>
</dbReference>
<evidence type="ECO:0000256" key="2">
    <source>
        <dbReference type="ARBA" id="ARBA00009726"/>
    </source>
</evidence>
<dbReference type="PROSITE" id="PS50893">
    <property type="entry name" value="ABC_TRANSPORTER_2"/>
    <property type="match status" value="2"/>
</dbReference>
<dbReference type="GO" id="GO:0005524">
    <property type="term" value="F:ATP binding"/>
    <property type="evidence" value="ECO:0007669"/>
    <property type="project" value="UniProtKB-KW"/>
</dbReference>
<dbReference type="EMBL" id="MPUH01000312">
    <property type="protein sequence ID" value="OMJ83201.1"/>
    <property type="molecule type" value="Genomic_DNA"/>
</dbReference>
<protein>
    <submittedName>
        <fullName evidence="12">Uncharacterized protein</fullName>
    </submittedName>
</protein>
<dbReference type="PROSITE" id="PS00211">
    <property type="entry name" value="ABC_TRANSPORTER_1"/>
    <property type="match status" value="2"/>
</dbReference>
<dbReference type="InterPro" id="IPR050173">
    <property type="entry name" value="ABC_transporter_C-like"/>
</dbReference>
<evidence type="ECO:0000313" key="12">
    <source>
        <dbReference type="EMBL" id="OMJ83201.1"/>
    </source>
</evidence>
<feature type="transmembrane region" description="Helical" evidence="9">
    <location>
        <begin position="89"/>
        <end position="108"/>
    </location>
</feature>
<feature type="transmembrane region" description="Helical" evidence="9">
    <location>
        <begin position="228"/>
        <end position="247"/>
    </location>
</feature>
<organism evidence="12 13">
    <name type="scientific">Stentor coeruleus</name>
    <dbReference type="NCBI Taxonomy" id="5963"/>
    <lineage>
        <taxon>Eukaryota</taxon>
        <taxon>Sar</taxon>
        <taxon>Alveolata</taxon>
        <taxon>Ciliophora</taxon>
        <taxon>Postciliodesmatophora</taxon>
        <taxon>Heterotrichea</taxon>
        <taxon>Heterotrichida</taxon>
        <taxon>Stentoridae</taxon>
        <taxon>Stentor</taxon>
    </lineage>
</organism>
<dbReference type="InterPro" id="IPR044726">
    <property type="entry name" value="ABCC_6TM_D2"/>
</dbReference>
<dbReference type="SUPFAM" id="SSF90123">
    <property type="entry name" value="ABC transporter transmembrane region"/>
    <property type="match status" value="2"/>
</dbReference>
<keyword evidence="4 9" id="KW-0812">Transmembrane</keyword>
<evidence type="ECO:0000256" key="1">
    <source>
        <dbReference type="ARBA" id="ARBA00004141"/>
    </source>
</evidence>